<dbReference type="InterPro" id="IPR040256">
    <property type="entry name" value="At4g02000-like"/>
</dbReference>
<accession>A0ABQ5A9P5</accession>
<evidence type="ECO:0000259" key="2">
    <source>
        <dbReference type="Pfam" id="PF14111"/>
    </source>
</evidence>
<reference evidence="3" key="1">
    <citation type="journal article" date="2022" name="Int. J. Mol. Sci.">
        <title>Draft Genome of Tanacetum Coccineum: Genomic Comparison of Closely Related Tanacetum-Family Plants.</title>
        <authorList>
            <person name="Yamashiro T."/>
            <person name="Shiraishi A."/>
            <person name="Nakayama K."/>
            <person name="Satake H."/>
        </authorList>
    </citation>
    <scope>NUCLEOTIDE SEQUENCE</scope>
</reference>
<evidence type="ECO:0000313" key="4">
    <source>
        <dbReference type="Proteomes" id="UP001151760"/>
    </source>
</evidence>
<evidence type="ECO:0000313" key="3">
    <source>
        <dbReference type="EMBL" id="GJS98341.1"/>
    </source>
</evidence>
<dbReference type="InterPro" id="IPR025558">
    <property type="entry name" value="DUF4283"/>
</dbReference>
<keyword evidence="3" id="KW-0695">RNA-directed DNA polymerase</keyword>
<dbReference type="PANTHER" id="PTHR31286">
    <property type="entry name" value="GLYCINE-RICH CELL WALL STRUCTURAL PROTEIN 1.8-LIKE"/>
    <property type="match status" value="1"/>
</dbReference>
<evidence type="ECO:0000256" key="1">
    <source>
        <dbReference type="SAM" id="MobiDB-lite"/>
    </source>
</evidence>
<feature type="domain" description="DUF4283" evidence="2">
    <location>
        <begin position="71"/>
        <end position="149"/>
    </location>
</feature>
<keyword evidence="4" id="KW-1185">Reference proteome</keyword>
<dbReference type="Proteomes" id="UP001151760">
    <property type="component" value="Unassembled WGS sequence"/>
</dbReference>
<dbReference type="EMBL" id="BQNB010012036">
    <property type="protein sequence ID" value="GJS98341.1"/>
    <property type="molecule type" value="Genomic_DNA"/>
</dbReference>
<dbReference type="Pfam" id="PF14111">
    <property type="entry name" value="DUF4283"/>
    <property type="match status" value="1"/>
</dbReference>
<keyword evidence="3" id="KW-0808">Transferase</keyword>
<feature type="region of interest" description="Disordered" evidence="1">
    <location>
        <begin position="237"/>
        <end position="256"/>
    </location>
</feature>
<protein>
    <submittedName>
        <fullName evidence="3">RNA-directed DNA polymerase, eukaryota, reverse transcriptase zinc-binding domain protein</fullName>
    </submittedName>
</protein>
<reference evidence="3" key="2">
    <citation type="submission" date="2022-01" db="EMBL/GenBank/DDBJ databases">
        <authorList>
            <person name="Yamashiro T."/>
            <person name="Shiraishi A."/>
            <person name="Satake H."/>
            <person name="Nakayama K."/>
        </authorList>
    </citation>
    <scope>NUCLEOTIDE SEQUENCE</scope>
</reference>
<dbReference type="PANTHER" id="PTHR31286:SF180">
    <property type="entry name" value="OS10G0362600 PROTEIN"/>
    <property type="match status" value="1"/>
</dbReference>
<name>A0ABQ5A9P5_9ASTR</name>
<dbReference type="GO" id="GO:0003964">
    <property type="term" value="F:RNA-directed DNA polymerase activity"/>
    <property type="evidence" value="ECO:0007669"/>
    <property type="project" value="UniProtKB-KW"/>
</dbReference>
<gene>
    <name evidence="3" type="ORF">Tco_0819511</name>
</gene>
<keyword evidence="3" id="KW-0548">Nucleotidyltransferase</keyword>
<proteinExistence type="predicted"/>
<comment type="caution">
    <text evidence="3">The sequence shown here is derived from an EMBL/GenBank/DDBJ whole genome shotgun (WGS) entry which is preliminary data.</text>
</comment>
<sequence length="583" mass="67241">MHVRGTSKMFNEAVNNGNKLMVDGDEGSILEDTADVNTVINAPNVSIPIPETNKEPMDVIFDEELIKDGSSKWKLTLCGYFVGHKISINDLRYNIRRMWSRHGFKEVTENDYGMFFFRFHNERGLNYVVENGPWMVNNKPLVVQRWDINMSIDKTEPHKLPLKVKYDWTPPLCSDCGMFRHCKEKRPKTPKDSIACDTDNDGTTNAKESTDDGFTKVKNKRFEKHNVVKKQNYKPDTQSKKNVLNGGGANNQKYKPKVATNDKSNVMEKDVGSNKFPVLDEYGEGELQKMEGMINRDQFDVFISMRKLPTSEEMSGWLHDMICYFKKRWESLIDKNVNVQPQYEGNKNSSEEMDDFYNVSANSSALALSLLYQYGVENCSENQFISFMSFVYAANSGAEIRELWKDLNRHKCERKEESIILKKYMDVVADEDKLLYQKSKIKWLSYGDKNNVFFHKVLKGMYQRNRIHFIPNEGVIVVCFLSKKLPDMEANFMVREVTDKEIEVFIIGDNKALGPNGFTTKFFKEAWNIVRKDVCNIVKELFSTGKLLGEMNATLISLVPKLATPLKVSDFRKIAVAMWFINA</sequence>
<organism evidence="3 4">
    <name type="scientific">Tanacetum coccineum</name>
    <dbReference type="NCBI Taxonomy" id="301880"/>
    <lineage>
        <taxon>Eukaryota</taxon>
        <taxon>Viridiplantae</taxon>
        <taxon>Streptophyta</taxon>
        <taxon>Embryophyta</taxon>
        <taxon>Tracheophyta</taxon>
        <taxon>Spermatophyta</taxon>
        <taxon>Magnoliopsida</taxon>
        <taxon>eudicotyledons</taxon>
        <taxon>Gunneridae</taxon>
        <taxon>Pentapetalae</taxon>
        <taxon>asterids</taxon>
        <taxon>campanulids</taxon>
        <taxon>Asterales</taxon>
        <taxon>Asteraceae</taxon>
        <taxon>Asteroideae</taxon>
        <taxon>Anthemideae</taxon>
        <taxon>Anthemidinae</taxon>
        <taxon>Tanacetum</taxon>
    </lineage>
</organism>